<keyword evidence="2" id="KW-0812">Transmembrane</keyword>
<dbReference type="RefSeq" id="WP_238179279.1">
    <property type="nucleotide sequence ID" value="NZ_BPQI01000117.1"/>
</dbReference>
<dbReference type="AlphaFoldDB" id="A0A564G0Z7"/>
<feature type="transmembrane region" description="Helical" evidence="2">
    <location>
        <begin position="208"/>
        <end position="227"/>
    </location>
</feature>
<dbReference type="Proteomes" id="UP000401717">
    <property type="component" value="Unassembled WGS sequence"/>
</dbReference>
<gene>
    <name evidence="3" type="ORF">IFDJLNFL_3602</name>
    <name evidence="4" type="ORF">MTDSW087_03491</name>
</gene>
<feature type="region of interest" description="Disordered" evidence="1">
    <location>
        <begin position="1"/>
        <end position="23"/>
    </location>
</feature>
<feature type="transmembrane region" description="Helical" evidence="2">
    <location>
        <begin position="70"/>
        <end position="91"/>
    </location>
</feature>
<keyword evidence="2" id="KW-0472">Membrane</keyword>
<evidence type="ECO:0000256" key="2">
    <source>
        <dbReference type="SAM" id="Phobius"/>
    </source>
</evidence>
<feature type="transmembrane region" description="Helical" evidence="2">
    <location>
        <begin position="178"/>
        <end position="196"/>
    </location>
</feature>
<protein>
    <recommendedName>
        <fullName evidence="7">NnrS protein</fullName>
    </recommendedName>
</protein>
<feature type="transmembrane region" description="Helical" evidence="2">
    <location>
        <begin position="298"/>
        <end position="319"/>
    </location>
</feature>
<feature type="transmembrane region" description="Helical" evidence="2">
    <location>
        <begin position="233"/>
        <end position="252"/>
    </location>
</feature>
<dbReference type="EMBL" id="CABFVH010000024">
    <property type="protein sequence ID" value="VUF13784.1"/>
    <property type="molecule type" value="Genomic_DNA"/>
</dbReference>
<sequence length="393" mass="40516">MPHVPIPVPAARQPKDLKPSVPAPPVQLVPVPDRTVHPLRRAVLACAVGALLAGLWAGLARLGWELPRAASLASLHGPLLVSGVFGTLVALERAVALEGRWPFAAPALSGTGSILLVAGAPTAAGAWAYVLAAAVLTAASLLAVRRQPAAFTASLALGAAAWLIGSGLWALDHPVSDLAGWWLAFLVLTIVGERLELSRLMPRSGLSLPLYLLATGTFLAGAGEGLYTARGAGLAGLGLLALTAWLARHDIALRTVRLGGQARFMAICMLAGYVWLAAAGILLLVAPPGTHAYGYDMALHAILLGFVLSMVFGHALIILPAVVRIRPRFRAGLYLPLAVLHGSVALRVASDLLGAEAGRRWSGLVTVAAIAGFAACIALSTRGARSDHARSGA</sequence>
<evidence type="ECO:0000313" key="4">
    <source>
        <dbReference type="EMBL" id="VUF13784.1"/>
    </source>
</evidence>
<proteinExistence type="predicted"/>
<reference evidence="3" key="2">
    <citation type="journal article" date="2021" name="Front. Microbiol.">
        <title>Comprehensive Comparative Genomics and Phenotyping of Methylobacterium Species.</title>
        <authorList>
            <person name="Alessa O."/>
            <person name="Ogura Y."/>
            <person name="Fujitani Y."/>
            <person name="Takami H."/>
            <person name="Hayashi T."/>
            <person name="Sahin N."/>
            <person name="Tani A."/>
        </authorList>
    </citation>
    <scope>NUCLEOTIDE SEQUENCE</scope>
    <source>
        <strain evidence="3">DSM 22415</strain>
    </source>
</reference>
<organism evidence="4 5">
    <name type="scientific">Methylobacterium dankookense</name>
    <dbReference type="NCBI Taxonomy" id="560405"/>
    <lineage>
        <taxon>Bacteria</taxon>
        <taxon>Pseudomonadati</taxon>
        <taxon>Pseudomonadota</taxon>
        <taxon>Alphaproteobacteria</taxon>
        <taxon>Hyphomicrobiales</taxon>
        <taxon>Methylobacteriaceae</taxon>
        <taxon>Methylobacterium</taxon>
    </lineage>
</organism>
<keyword evidence="2" id="KW-1133">Transmembrane helix</keyword>
<accession>A0A564G0Z7</accession>
<feature type="transmembrane region" description="Helical" evidence="2">
    <location>
        <begin position="151"/>
        <end position="172"/>
    </location>
</feature>
<evidence type="ECO:0000313" key="5">
    <source>
        <dbReference type="Proteomes" id="UP000401717"/>
    </source>
</evidence>
<evidence type="ECO:0008006" key="7">
    <source>
        <dbReference type="Google" id="ProtNLM"/>
    </source>
</evidence>
<keyword evidence="6" id="KW-1185">Reference proteome</keyword>
<dbReference type="Proteomes" id="UP001055303">
    <property type="component" value="Unassembled WGS sequence"/>
</dbReference>
<feature type="transmembrane region" description="Helical" evidence="2">
    <location>
        <begin position="264"/>
        <end position="286"/>
    </location>
</feature>
<evidence type="ECO:0000313" key="6">
    <source>
        <dbReference type="Proteomes" id="UP001055303"/>
    </source>
</evidence>
<reference evidence="4 5" key="1">
    <citation type="submission" date="2019-06" db="EMBL/GenBank/DDBJ databases">
        <authorList>
            <person name="Rodrigo-Torres L."/>
            <person name="Arahal R. D."/>
            <person name="Lucena T."/>
        </authorList>
    </citation>
    <scope>NUCLEOTIDE SEQUENCE [LARGE SCALE GENOMIC DNA]</scope>
    <source>
        <strain evidence="4 5">SW08-7</strain>
    </source>
</reference>
<feature type="transmembrane region" description="Helical" evidence="2">
    <location>
        <begin position="42"/>
        <end position="64"/>
    </location>
</feature>
<evidence type="ECO:0000256" key="1">
    <source>
        <dbReference type="SAM" id="MobiDB-lite"/>
    </source>
</evidence>
<evidence type="ECO:0000313" key="3">
    <source>
        <dbReference type="EMBL" id="GJD57690.1"/>
    </source>
</evidence>
<feature type="transmembrane region" description="Helical" evidence="2">
    <location>
        <begin position="361"/>
        <end position="380"/>
    </location>
</feature>
<name>A0A564G0Z7_9HYPH</name>
<dbReference type="EMBL" id="BPQI01000117">
    <property type="protein sequence ID" value="GJD57690.1"/>
    <property type="molecule type" value="Genomic_DNA"/>
</dbReference>
<reference evidence="3" key="3">
    <citation type="submission" date="2021-08" db="EMBL/GenBank/DDBJ databases">
        <authorList>
            <person name="Tani A."/>
            <person name="Ola A."/>
            <person name="Ogura Y."/>
            <person name="Katsura K."/>
            <person name="Hayashi T."/>
        </authorList>
    </citation>
    <scope>NUCLEOTIDE SEQUENCE</scope>
    <source>
        <strain evidence="3">DSM 22415</strain>
    </source>
</reference>
<feature type="transmembrane region" description="Helical" evidence="2">
    <location>
        <begin position="331"/>
        <end position="349"/>
    </location>
</feature>